<dbReference type="EMBL" id="JAUFQU010000001">
    <property type="protein sequence ID" value="MDN3705915.1"/>
    <property type="molecule type" value="Genomic_DNA"/>
</dbReference>
<feature type="repeat" description="TPR" evidence="1">
    <location>
        <begin position="102"/>
        <end position="135"/>
    </location>
</feature>
<evidence type="ECO:0000256" key="1">
    <source>
        <dbReference type="PROSITE-ProRule" id="PRU00339"/>
    </source>
</evidence>
<keyword evidence="2" id="KW-0472">Membrane</keyword>
<dbReference type="SUPFAM" id="SSF46894">
    <property type="entry name" value="C-terminal effector domain of the bipartite response regulators"/>
    <property type="match status" value="1"/>
</dbReference>
<dbReference type="Gene3D" id="1.25.40.10">
    <property type="entry name" value="Tetratricopeptide repeat domain"/>
    <property type="match status" value="1"/>
</dbReference>
<protein>
    <submittedName>
        <fullName evidence="3">Tetratricopeptide repeat protein</fullName>
    </submittedName>
</protein>
<dbReference type="InterPro" id="IPR019734">
    <property type="entry name" value="TPR_rpt"/>
</dbReference>
<dbReference type="SMART" id="SM00028">
    <property type="entry name" value="TPR"/>
    <property type="match status" value="5"/>
</dbReference>
<evidence type="ECO:0000313" key="4">
    <source>
        <dbReference type="Proteomes" id="UP001242368"/>
    </source>
</evidence>
<keyword evidence="1" id="KW-0802">TPR repeat</keyword>
<sequence>MAKRFLFFPFFRLFLKNLIKLLLISGFYFCMMSGKVKKGFLFFIIIFQFALISAQTQEPLNCDQLIKKGVNAMYNNQFVEAITFLNQAQRLLDKKPYYKQQFLVYNNIGLTHLKMHDYKEAIHYLHKSYDLAMDQQKPADEMTVLNNMGIVYTKLKKYADAETYFLKSYDIAVREKAEANTGLYATNLANLYYDLKYFEKAEQYIDIAEAYTQKETRNYISTKLLRNAVLLEKKHPEEVIGNLSELLNLCIKNGYLPEKTEVLSLFAKAYQQKENYILADQFLDKALSDSKDYEVRKNLFEEKAANNFILGNLREVVSAKDSIISLNKKINDANSKELLENASLKFELSKSNYELNLQRVAKKNQNIIYLLSLFSLLCLFGFILYSYYKRTILIQQKKIIAENDLTIKKLELEQEINNRLLMQRDFEEKSLIAELDLKQQQETEIRLKEEIELKNKQLSNKILFQSTRNELLETIVSLLHDNTGNKNSETLFSLANDLKMHLKEDTKWEEFNQHFENINNRFLEKLNSLHPDLNANDVRFLSFVFLNLTTKEMANLLHITPESCRKRKERLRIKLSLPKETDLYQYLISI</sequence>
<proteinExistence type="predicted"/>
<dbReference type="Pfam" id="PF13181">
    <property type="entry name" value="TPR_8"/>
    <property type="match status" value="1"/>
</dbReference>
<comment type="caution">
    <text evidence="3">The sequence shown here is derived from an EMBL/GenBank/DDBJ whole genome shotgun (WGS) entry which is preliminary data.</text>
</comment>
<evidence type="ECO:0000256" key="2">
    <source>
        <dbReference type="SAM" id="Phobius"/>
    </source>
</evidence>
<dbReference type="SUPFAM" id="SSF48452">
    <property type="entry name" value="TPR-like"/>
    <property type="match status" value="2"/>
</dbReference>
<name>A0ABT8CNZ7_9FLAO</name>
<dbReference type="Proteomes" id="UP001242368">
    <property type="component" value="Unassembled WGS sequence"/>
</dbReference>
<dbReference type="RefSeq" id="WP_290362060.1">
    <property type="nucleotide sequence ID" value="NZ_JAUFQU010000001.1"/>
</dbReference>
<organism evidence="3 4">
    <name type="scientific">Paenimyroides ceti</name>
    <dbReference type="NCBI Taxonomy" id="395087"/>
    <lineage>
        <taxon>Bacteria</taxon>
        <taxon>Pseudomonadati</taxon>
        <taxon>Bacteroidota</taxon>
        <taxon>Flavobacteriia</taxon>
        <taxon>Flavobacteriales</taxon>
        <taxon>Flavobacteriaceae</taxon>
        <taxon>Paenimyroides</taxon>
    </lineage>
</organism>
<dbReference type="InterPro" id="IPR011990">
    <property type="entry name" value="TPR-like_helical_dom_sf"/>
</dbReference>
<dbReference type="Pfam" id="PF13424">
    <property type="entry name" value="TPR_12"/>
    <property type="match status" value="1"/>
</dbReference>
<keyword evidence="2" id="KW-0812">Transmembrane</keyword>
<keyword evidence="2" id="KW-1133">Transmembrane helix</keyword>
<accession>A0ABT8CNZ7</accession>
<gene>
    <name evidence="3" type="ORF">QW060_02090</name>
</gene>
<dbReference type="InterPro" id="IPR016032">
    <property type="entry name" value="Sig_transdc_resp-reg_C-effctor"/>
</dbReference>
<dbReference type="PROSITE" id="PS50005">
    <property type="entry name" value="TPR"/>
    <property type="match status" value="1"/>
</dbReference>
<feature type="transmembrane region" description="Helical" evidence="2">
    <location>
        <begin position="367"/>
        <end position="388"/>
    </location>
</feature>
<reference evidence="4" key="1">
    <citation type="journal article" date="2019" name="Int. J. Syst. Evol. Microbiol.">
        <title>The Global Catalogue of Microorganisms (GCM) 10K type strain sequencing project: providing services to taxonomists for standard genome sequencing and annotation.</title>
        <authorList>
            <consortium name="The Broad Institute Genomics Platform"/>
            <consortium name="The Broad Institute Genome Sequencing Center for Infectious Disease"/>
            <person name="Wu L."/>
            <person name="Ma J."/>
        </authorList>
    </citation>
    <scope>NUCLEOTIDE SEQUENCE [LARGE SCALE GENOMIC DNA]</scope>
    <source>
        <strain evidence="4">CECT 7184</strain>
    </source>
</reference>
<evidence type="ECO:0000313" key="3">
    <source>
        <dbReference type="EMBL" id="MDN3705915.1"/>
    </source>
</evidence>
<keyword evidence="4" id="KW-1185">Reference proteome</keyword>